<keyword evidence="3" id="KW-1185">Reference proteome</keyword>
<feature type="signal peptide" evidence="1">
    <location>
        <begin position="1"/>
        <end position="22"/>
    </location>
</feature>
<reference evidence="3" key="1">
    <citation type="submission" date="2017-04" db="EMBL/GenBank/DDBJ databases">
        <authorList>
            <person name="Varghese N."/>
            <person name="Submissions S."/>
        </authorList>
    </citation>
    <scope>NUCLEOTIDE SEQUENCE [LARGE SCALE GENOMIC DNA]</scope>
    <source>
        <strain evidence="3">B5P</strain>
    </source>
</reference>
<accession>A0A1X7NY11</accession>
<dbReference type="InterPro" id="IPR011050">
    <property type="entry name" value="Pectin_lyase_fold/virulence"/>
</dbReference>
<dbReference type="Proteomes" id="UP000193083">
    <property type="component" value="Unassembled WGS sequence"/>
</dbReference>
<dbReference type="OrthoDB" id="8772891at2"/>
<dbReference type="InterPro" id="IPR012334">
    <property type="entry name" value="Pectin_lyas_fold"/>
</dbReference>
<name>A0A1X7NY11_9HYPH</name>
<gene>
    <name evidence="2" type="ORF">SAMN02982922_2786</name>
</gene>
<feature type="chain" id="PRO_5013367356" evidence="1">
    <location>
        <begin position="23"/>
        <end position="357"/>
    </location>
</feature>
<dbReference type="EMBL" id="FXBL01000004">
    <property type="protein sequence ID" value="SMH42720.1"/>
    <property type="molecule type" value="Genomic_DNA"/>
</dbReference>
<evidence type="ECO:0000313" key="3">
    <source>
        <dbReference type="Proteomes" id="UP000193083"/>
    </source>
</evidence>
<dbReference type="Gene3D" id="2.160.20.10">
    <property type="entry name" value="Single-stranded right-handed beta-helix, Pectin lyase-like"/>
    <property type="match status" value="1"/>
</dbReference>
<sequence>MNIVRVAALGVVWLGLSQAAEAQTVNCVEIAALPAVISEPGVYCLKKNFSVSLADDVAIAVLASNVTIDFNGFKIGNMPAGEETLAVGVGVFERRNVVLRNGNFRGFMMTIGLLASDPEKSSGHLVENMMIDSSLVYGIFAVGNGLVLRNNQIVNSADTRVSSTSVTRMLAKAGAGGVTRQLRAMRTARARAHARAGAAGVAPQIDTPGVAPIMAAVTNSVIEKNTISSVRALGEADGIVVLAGQGVAVRDNFIAGLRAGTLVAGIGVSDFSDNILLQNNTILDGETTGADTVYGIESQAVSGVMCLNNVIAGFSTAASYGCVPATCDDGRADACTTPTTGAVSNGRVPAPTSLRAR</sequence>
<evidence type="ECO:0000313" key="2">
    <source>
        <dbReference type="EMBL" id="SMH42720.1"/>
    </source>
</evidence>
<organism evidence="2 3">
    <name type="scientific">Mesorhizobium australicum</name>
    <dbReference type="NCBI Taxonomy" id="536018"/>
    <lineage>
        <taxon>Bacteria</taxon>
        <taxon>Pseudomonadati</taxon>
        <taxon>Pseudomonadota</taxon>
        <taxon>Alphaproteobacteria</taxon>
        <taxon>Hyphomicrobiales</taxon>
        <taxon>Phyllobacteriaceae</taxon>
        <taxon>Mesorhizobium</taxon>
    </lineage>
</organism>
<dbReference type="AlphaFoldDB" id="A0A1X7NY11"/>
<dbReference type="RefSeq" id="WP_085464691.1">
    <property type="nucleotide sequence ID" value="NZ_FXBL01000004.1"/>
</dbReference>
<proteinExistence type="predicted"/>
<evidence type="ECO:0000256" key="1">
    <source>
        <dbReference type="SAM" id="SignalP"/>
    </source>
</evidence>
<dbReference type="SUPFAM" id="SSF51126">
    <property type="entry name" value="Pectin lyase-like"/>
    <property type="match status" value="1"/>
</dbReference>
<keyword evidence="1" id="KW-0732">Signal</keyword>
<protein>
    <submittedName>
        <fullName evidence="2">Right handed beta helix region</fullName>
    </submittedName>
</protein>